<proteinExistence type="predicted"/>
<protein>
    <recommendedName>
        <fullName evidence="1">Methyltransferase domain-containing protein</fullName>
    </recommendedName>
</protein>
<organism evidence="2">
    <name type="scientific">mine drainage metagenome</name>
    <dbReference type="NCBI Taxonomy" id="410659"/>
    <lineage>
        <taxon>unclassified sequences</taxon>
        <taxon>metagenomes</taxon>
        <taxon>ecological metagenomes</taxon>
    </lineage>
</organism>
<evidence type="ECO:0000259" key="1">
    <source>
        <dbReference type="Pfam" id="PF13649"/>
    </source>
</evidence>
<dbReference type="SUPFAM" id="SSF53335">
    <property type="entry name" value="S-adenosyl-L-methionine-dependent methyltransferases"/>
    <property type="match status" value="1"/>
</dbReference>
<dbReference type="Gene3D" id="3.40.50.150">
    <property type="entry name" value="Vaccinia Virus protein VP39"/>
    <property type="match status" value="1"/>
</dbReference>
<dbReference type="CDD" id="cd02440">
    <property type="entry name" value="AdoMet_MTases"/>
    <property type="match status" value="1"/>
</dbReference>
<dbReference type="Pfam" id="PF13649">
    <property type="entry name" value="Methyltransf_25"/>
    <property type="match status" value="1"/>
</dbReference>
<feature type="domain" description="Methyltransferase" evidence="1">
    <location>
        <begin position="63"/>
        <end position="146"/>
    </location>
</feature>
<reference evidence="2" key="1">
    <citation type="submission" date="2016-10" db="EMBL/GenBank/DDBJ databases">
        <title>Sequence of Gallionella enrichment culture.</title>
        <authorList>
            <person name="Poehlein A."/>
            <person name="Muehling M."/>
            <person name="Daniel R."/>
        </authorList>
    </citation>
    <scope>NUCLEOTIDE SEQUENCE</scope>
</reference>
<dbReference type="InterPro" id="IPR029063">
    <property type="entry name" value="SAM-dependent_MTases_sf"/>
</dbReference>
<dbReference type="InterPro" id="IPR041698">
    <property type="entry name" value="Methyltransf_25"/>
</dbReference>
<evidence type="ECO:0000313" key="2">
    <source>
        <dbReference type="EMBL" id="OIQ97449.1"/>
    </source>
</evidence>
<comment type="caution">
    <text evidence="2">The sequence shown here is derived from an EMBL/GenBank/DDBJ whole genome shotgun (WGS) entry which is preliminary data.</text>
</comment>
<gene>
    <name evidence="2" type="ORF">GALL_205810</name>
</gene>
<dbReference type="AlphaFoldDB" id="A0A1J5RNZ1"/>
<dbReference type="EMBL" id="MLJW01000133">
    <property type="protein sequence ID" value="OIQ97449.1"/>
    <property type="molecule type" value="Genomic_DNA"/>
</dbReference>
<accession>A0A1J5RNZ1</accession>
<name>A0A1J5RNZ1_9ZZZZ</name>
<sequence length="234" mass="26845">MSNEKPFYPKFSYDAHARTCAEDDFLGQTRRTVQGLPVSDDQIQMITTAIKSGLKMRPDDVLLELACGNGALSHFIFDSCQEYLGVDVSEYLISIAKKNFEKPPHYKYLMQGGAEYMRQESQPERFSKALCYAGFQFFSADQAAEILLILFNKFKNVQTFFIGNLPDKERAGEFYKTRQPSIEELLDCSTAIGIWRTQDEFTRLAELAGWKVSFSIMPTEFHASHYRYDALLSR</sequence>